<proteinExistence type="inferred from homology"/>
<comment type="similarity">
    <text evidence="1 5">Belongs to the metallo-dependent hydrolases superfamily. NagA family.</text>
</comment>
<dbReference type="OrthoDB" id="9776488at2"/>
<dbReference type="RefSeq" id="WP_131599503.1">
    <property type="nucleotide sequence ID" value="NZ_CBDBYK010000019.1"/>
</dbReference>
<dbReference type="GO" id="GO:0006046">
    <property type="term" value="P:N-acetylglucosamine catabolic process"/>
    <property type="evidence" value="ECO:0007669"/>
    <property type="project" value="TreeGrafter"/>
</dbReference>
<evidence type="ECO:0000256" key="1">
    <source>
        <dbReference type="ARBA" id="ARBA00010716"/>
    </source>
</evidence>
<dbReference type="NCBIfam" id="TIGR00221">
    <property type="entry name" value="nagA"/>
    <property type="match status" value="1"/>
</dbReference>
<feature type="binding site" evidence="7">
    <location>
        <begin position="293"/>
        <end position="295"/>
    </location>
    <ligand>
        <name>substrate</name>
    </ligand>
</feature>
<dbReference type="PANTHER" id="PTHR11113:SF14">
    <property type="entry name" value="N-ACETYLGLUCOSAMINE-6-PHOSPHATE DEACETYLASE"/>
    <property type="match status" value="1"/>
</dbReference>
<dbReference type="InterPro" id="IPR011059">
    <property type="entry name" value="Metal-dep_hydrolase_composite"/>
</dbReference>
<dbReference type="InterPro" id="IPR032466">
    <property type="entry name" value="Metal_Hydrolase"/>
</dbReference>
<sequence>MLLKNVKIINHNSTIENADILIEDGIIKNIIEKEGHAKQVVVPGFINTHVHGCMGDDAMDSKEAVERISANLVKFGTTTYLSTLMTAEIETIVDSFKFNAAAKSQGAKIAGFHIEGPWISLDKKGAHRPECLHAPTIEELDKYQNAANGRIKKITYAPEVCPEGFTEAMIKRGVMPTIGHTNGTFEQINSAINSGGHTCTHLWNAMSGVANRNPGAAEAIIFNENNMPELIADLVHVDEATLRFTIKTVGVDRVILVTDAIRPAGLPDGESISGGIPIIKKGAVIKLKGTDTIAGSASTMHYQFMNLKNLGYNLEDIVKMTSYNAAKNLSWDNEIAQIKDGFKADIVVLDKNTFDIQSVYVDGIKMV</sequence>
<evidence type="ECO:0000256" key="7">
    <source>
        <dbReference type="PIRSR" id="PIRSR038994-2"/>
    </source>
</evidence>
<feature type="domain" description="Amidohydrolase-related" evidence="9">
    <location>
        <begin position="40"/>
        <end position="363"/>
    </location>
</feature>
<reference evidence="10 11" key="1">
    <citation type="submission" date="2018-02" db="EMBL/GenBank/DDBJ databases">
        <title>Mycoplasma marinum and Mycoplasma todarodis sp. nov., moderately halophilic and psychrotolerant mycoplasmas isolated from cephalopods.</title>
        <authorList>
            <person name="Viver T."/>
        </authorList>
    </citation>
    <scope>NUCLEOTIDE SEQUENCE [LARGE SCALE GENOMIC DNA]</scope>
    <source>
        <strain evidence="10 11">PE</strain>
    </source>
</reference>
<feature type="binding site" evidence="8">
    <location>
        <position position="180"/>
    </location>
    <ligand>
        <name>Zn(2+)</name>
        <dbReference type="ChEBI" id="CHEBI:29105"/>
    </ligand>
</feature>
<name>A0A4V2NHZ1_9MOLU</name>
<organism evidence="10 11">
    <name type="scientific">Mycoplasma marinum</name>
    <dbReference type="NCBI Taxonomy" id="1937190"/>
    <lineage>
        <taxon>Bacteria</taxon>
        <taxon>Bacillati</taxon>
        <taxon>Mycoplasmatota</taxon>
        <taxon>Mollicutes</taxon>
        <taxon>Mycoplasmataceae</taxon>
        <taxon>Mycoplasma</taxon>
    </lineage>
</organism>
<feature type="binding site" evidence="7">
    <location>
        <position position="236"/>
    </location>
    <ligand>
        <name>substrate</name>
    </ligand>
</feature>
<comment type="cofactor">
    <cofactor evidence="8">
        <name>a divalent metal cation</name>
        <dbReference type="ChEBI" id="CHEBI:60240"/>
    </cofactor>
    <text evidence="8">Binds 1 divalent metal cation per subunit.</text>
</comment>
<evidence type="ECO:0000313" key="11">
    <source>
        <dbReference type="Proteomes" id="UP000294192"/>
    </source>
</evidence>
<gene>
    <name evidence="10" type="primary">nagA</name>
    <name evidence="10" type="ORF">C4B24_04140</name>
</gene>
<evidence type="ECO:0000256" key="5">
    <source>
        <dbReference type="PIRNR" id="PIRNR038994"/>
    </source>
</evidence>
<protein>
    <submittedName>
        <fullName evidence="10">N-acetylglucosamine-6-phosphate deacetylase</fullName>
    </submittedName>
</protein>
<accession>A0A4V2NHZ1</accession>
<dbReference type="Gene3D" id="3.20.20.140">
    <property type="entry name" value="Metal-dependent hydrolases"/>
    <property type="match status" value="1"/>
</dbReference>
<feature type="binding site" evidence="8">
    <location>
        <position position="201"/>
    </location>
    <ligand>
        <name>Zn(2+)</name>
        <dbReference type="ChEBI" id="CHEBI:29105"/>
    </ligand>
</feature>
<dbReference type="Pfam" id="PF01979">
    <property type="entry name" value="Amidohydro_1"/>
    <property type="match status" value="1"/>
</dbReference>
<dbReference type="GO" id="GO:0008448">
    <property type="term" value="F:N-acetylglucosamine-6-phosphate deacetylase activity"/>
    <property type="evidence" value="ECO:0007669"/>
    <property type="project" value="InterPro"/>
</dbReference>
<evidence type="ECO:0000313" key="10">
    <source>
        <dbReference type="EMBL" id="TCG10708.1"/>
    </source>
</evidence>
<feature type="binding site" evidence="7">
    <location>
        <begin position="204"/>
        <end position="205"/>
    </location>
    <ligand>
        <name>substrate</name>
    </ligand>
</feature>
<evidence type="ECO:0000256" key="2">
    <source>
        <dbReference type="ARBA" id="ARBA00022723"/>
    </source>
</evidence>
<feature type="active site" description="Proton donor/acceptor" evidence="6">
    <location>
        <position position="259"/>
    </location>
</feature>
<dbReference type="Gene3D" id="2.30.40.10">
    <property type="entry name" value="Urease, subunit C, domain 1"/>
    <property type="match status" value="1"/>
</dbReference>
<dbReference type="SUPFAM" id="SSF51338">
    <property type="entry name" value="Composite domain of metallo-dependent hydrolases"/>
    <property type="match status" value="1"/>
</dbReference>
<evidence type="ECO:0000256" key="6">
    <source>
        <dbReference type="PIRSR" id="PIRSR038994-1"/>
    </source>
</evidence>
<keyword evidence="2 8" id="KW-0479">Metal-binding</keyword>
<evidence type="ECO:0000256" key="4">
    <source>
        <dbReference type="ARBA" id="ARBA00023277"/>
    </source>
</evidence>
<dbReference type="GO" id="GO:0046872">
    <property type="term" value="F:metal ion binding"/>
    <property type="evidence" value="ECO:0007669"/>
    <property type="project" value="UniProtKB-KW"/>
</dbReference>
<dbReference type="AlphaFoldDB" id="A0A4V2NHZ1"/>
<feature type="binding site" evidence="7">
    <location>
        <position position="126"/>
    </location>
    <ligand>
        <name>substrate</name>
    </ligand>
</feature>
<keyword evidence="4 5" id="KW-0119">Carbohydrate metabolism</keyword>
<evidence type="ECO:0000256" key="3">
    <source>
        <dbReference type="ARBA" id="ARBA00022801"/>
    </source>
</evidence>
<dbReference type="SUPFAM" id="SSF51556">
    <property type="entry name" value="Metallo-dependent hydrolases"/>
    <property type="match status" value="1"/>
</dbReference>
<dbReference type="InterPro" id="IPR003764">
    <property type="entry name" value="GlcNAc_6-P_deAcase"/>
</dbReference>
<dbReference type="Proteomes" id="UP000294192">
    <property type="component" value="Unassembled WGS sequence"/>
</dbReference>
<feature type="binding site" evidence="8">
    <location>
        <position position="115"/>
    </location>
    <ligand>
        <name>Zn(2+)</name>
        <dbReference type="ChEBI" id="CHEBI:29105"/>
    </ligand>
</feature>
<evidence type="ECO:0000259" key="9">
    <source>
        <dbReference type="Pfam" id="PF01979"/>
    </source>
</evidence>
<keyword evidence="11" id="KW-1185">Reference proteome</keyword>
<dbReference type="PANTHER" id="PTHR11113">
    <property type="entry name" value="N-ACETYLGLUCOSAMINE-6-PHOSPHATE DEACETYLASE"/>
    <property type="match status" value="1"/>
</dbReference>
<comment type="caution">
    <text evidence="10">The sequence shown here is derived from an EMBL/GenBank/DDBJ whole genome shotgun (WGS) entry which is preliminary data.</text>
</comment>
<feature type="binding site" evidence="7">
    <location>
        <position position="212"/>
    </location>
    <ligand>
        <name>substrate</name>
    </ligand>
</feature>
<keyword evidence="3 5" id="KW-0378">Hydrolase</keyword>
<evidence type="ECO:0000256" key="8">
    <source>
        <dbReference type="PIRSR" id="PIRSR038994-3"/>
    </source>
</evidence>
<dbReference type="PIRSF" id="PIRSF038994">
    <property type="entry name" value="NagA"/>
    <property type="match status" value="1"/>
</dbReference>
<dbReference type="InterPro" id="IPR006680">
    <property type="entry name" value="Amidohydro-rel"/>
</dbReference>
<dbReference type="EMBL" id="PSZO01000024">
    <property type="protein sequence ID" value="TCG10708.1"/>
    <property type="molecule type" value="Genomic_DNA"/>
</dbReference>